<organism evidence="2 3">
    <name type="scientific">Rhodococcus jostii</name>
    <dbReference type="NCBI Taxonomy" id="132919"/>
    <lineage>
        <taxon>Bacteria</taxon>
        <taxon>Bacillati</taxon>
        <taxon>Actinomycetota</taxon>
        <taxon>Actinomycetes</taxon>
        <taxon>Mycobacteriales</taxon>
        <taxon>Nocardiaceae</taxon>
        <taxon>Rhodococcus</taxon>
    </lineage>
</organism>
<protein>
    <submittedName>
        <fullName evidence="2">Uncharacterized protein</fullName>
    </submittedName>
</protein>
<accession>A0A1H4J8E2</accession>
<dbReference type="AlphaFoldDB" id="A0A1H4J8E2"/>
<name>A0A1H4J8E2_RHOJO</name>
<dbReference type="Proteomes" id="UP000183407">
    <property type="component" value="Unassembled WGS sequence"/>
</dbReference>
<feature type="region of interest" description="Disordered" evidence="1">
    <location>
        <begin position="1"/>
        <end position="45"/>
    </location>
</feature>
<sequence length="160" mass="17780">MLENPAPPPRTSPATLDPSAAGAGVPCRAHPERTRIGNRPARRRRAARIGVPTDSPELNWLRQSLRACDLLASVHSISPSDRALVAFAIEWAPYGGADTEDLFIKFGAQRNRFLHLLQAAMIPRPSDLGHLRNLKTTLCNDLLRAWNDTPPHNEKQCRRL</sequence>
<evidence type="ECO:0000313" key="2">
    <source>
        <dbReference type="EMBL" id="SEB42471.1"/>
    </source>
</evidence>
<dbReference type="EMBL" id="FNTL01000003">
    <property type="protein sequence ID" value="SEB42471.1"/>
    <property type="molecule type" value="Genomic_DNA"/>
</dbReference>
<reference evidence="3" key="1">
    <citation type="submission" date="2016-10" db="EMBL/GenBank/DDBJ databases">
        <authorList>
            <person name="Varghese N."/>
        </authorList>
    </citation>
    <scope>NUCLEOTIDE SEQUENCE [LARGE SCALE GENOMIC DNA]</scope>
    <source>
        <strain evidence="3">DSM 44719</strain>
    </source>
</reference>
<feature type="compositionally biased region" description="Pro residues" evidence="1">
    <location>
        <begin position="1"/>
        <end position="11"/>
    </location>
</feature>
<evidence type="ECO:0000256" key="1">
    <source>
        <dbReference type="SAM" id="MobiDB-lite"/>
    </source>
</evidence>
<gene>
    <name evidence="2" type="ORF">SAMN04490220_0704</name>
</gene>
<proteinExistence type="predicted"/>
<evidence type="ECO:0000313" key="3">
    <source>
        <dbReference type="Proteomes" id="UP000183407"/>
    </source>
</evidence>